<sequence length="140" mass="14497">MLLDAFTVTQQHGGAVHLTTLAGAPARLIEITQLGEHLRPHTSTAIAPAAIMTAPDLPPPWVPPPQRVTATRAAGMRAFSGLRVGAQLMLTASGWSVWPGSCPVAAEVSGTSAPALKPSKSAPRPGGQTSCCSASRSRWR</sequence>
<dbReference type="Proteomes" id="UP001500630">
    <property type="component" value="Unassembled WGS sequence"/>
</dbReference>
<reference evidence="3" key="1">
    <citation type="journal article" date="2019" name="Int. J. Syst. Evol. Microbiol.">
        <title>The Global Catalogue of Microorganisms (GCM) 10K type strain sequencing project: providing services to taxonomists for standard genome sequencing and annotation.</title>
        <authorList>
            <consortium name="The Broad Institute Genomics Platform"/>
            <consortium name="The Broad Institute Genome Sequencing Center for Infectious Disease"/>
            <person name="Wu L."/>
            <person name="Ma J."/>
        </authorList>
    </citation>
    <scope>NUCLEOTIDE SEQUENCE [LARGE SCALE GENOMIC DNA]</scope>
    <source>
        <strain evidence="3">JCM 17326</strain>
    </source>
</reference>
<organism evidence="2 3">
    <name type="scientific">Nonomuraea rosea</name>
    <dbReference type="NCBI Taxonomy" id="638574"/>
    <lineage>
        <taxon>Bacteria</taxon>
        <taxon>Bacillati</taxon>
        <taxon>Actinomycetota</taxon>
        <taxon>Actinomycetes</taxon>
        <taxon>Streptosporangiales</taxon>
        <taxon>Streptosporangiaceae</taxon>
        <taxon>Nonomuraea</taxon>
    </lineage>
</organism>
<accession>A0ABP7A6I0</accession>
<evidence type="ECO:0000313" key="2">
    <source>
        <dbReference type="EMBL" id="GAA3625752.1"/>
    </source>
</evidence>
<gene>
    <name evidence="2" type="ORF">GCM10022419_134130</name>
</gene>
<keyword evidence="3" id="KW-1185">Reference proteome</keyword>
<evidence type="ECO:0000313" key="3">
    <source>
        <dbReference type="Proteomes" id="UP001500630"/>
    </source>
</evidence>
<name>A0ABP7A6I0_9ACTN</name>
<proteinExistence type="predicted"/>
<feature type="region of interest" description="Disordered" evidence="1">
    <location>
        <begin position="108"/>
        <end position="140"/>
    </location>
</feature>
<protein>
    <submittedName>
        <fullName evidence="2">Uncharacterized protein</fullName>
    </submittedName>
</protein>
<evidence type="ECO:0000256" key="1">
    <source>
        <dbReference type="SAM" id="MobiDB-lite"/>
    </source>
</evidence>
<feature type="compositionally biased region" description="Polar residues" evidence="1">
    <location>
        <begin position="127"/>
        <end position="140"/>
    </location>
</feature>
<comment type="caution">
    <text evidence="2">The sequence shown here is derived from an EMBL/GenBank/DDBJ whole genome shotgun (WGS) entry which is preliminary data.</text>
</comment>
<dbReference type="EMBL" id="BAABDQ010000080">
    <property type="protein sequence ID" value="GAA3625752.1"/>
    <property type="molecule type" value="Genomic_DNA"/>
</dbReference>